<dbReference type="PANTHER" id="PTHR21240:SF31">
    <property type="entry name" value="AMIDOHYDROLASE FAMILY PROTEIN (AFU_ORTHOLOGUE AFUA_7G05840)"/>
    <property type="match status" value="1"/>
</dbReference>
<dbReference type="Gene3D" id="3.20.20.140">
    <property type="entry name" value="Metal-dependent hydrolases"/>
    <property type="match status" value="1"/>
</dbReference>
<dbReference type="Pfam" id="PF04909">
    <property type="entry name" value="Amidohydro_2"/>
    <property type="match status" value="1"/>
</dbReference>
<feature type="signal peptide" evidence="4">
    <location>
        <begin position="1"/>
        <end position="21"/>
    </location>
</feature>
<dbReference type="GO" id="GO:0005829">
    <property type="term" value="C:cytosol"/>
    <property type="evidence" value="ECO:0007669"/>
    <property type="project" value="TreeGrafter"/>
</dbReference>
<dbReference type="EMBL" id="NHYD01000400">
    <property type="protein sequence ID" value="PPQ94281.1"/>
    <property type="molecule type" value="Genomic_DNA"/>
</dbReference>
<evidence type="ECO:0000259" key="5">
    <source>
        <dbReference type="Pfam" id="PF04909"/>
    </source>
</evidence>
<comment type="similarity">
    <text evidence="3">Belongs to the metallo-dependent hydrolases superfamily.</text>
</comment>
<dbReference type="GO" id="GO:0016787">
    <property type="term" value="F:hydrolase activity"/>
    <property type="evidence" value="ECO:0007669"/>
    <property type="project" value="InterPro"/>
</dbReference>
<evidence type="ECO:0000256" key="2">
    <source>
        <dbReference type="ARBA" id="ARBA00023239"/>
    </source>
</evidence>
<dbReference type="GO" id="GO:0019748">
    <property type="term" value="P:secondary metabolic process"/>
    <property type="evidence" value="ECO:0007669"/>
    <property type="project" value="TreeGrafter"/>
</dbReference>
<keyword evidence="1 3" id="KW-0210">Decarboxylase</keyword>
<evidence type="ECO:0000256" key="1">
    <source>
        <dbReference type="ARBA" id="ARBA00022793"/>
    </source>
</evidence>
<keyword evidence="4" id="KW-0732">Signal</keyword>
<gene>
    <name evidence="6" type="ORF">CVT25_004938</name>
</gene>
<organism evidence="6 7">
    <name type="scientific">Psilocybe cyanescens</name>
    <dbReference type="NCBI Taxonomy" id="93625"/>
    <lineage>
        <taxon>Eukaryota</taxon>
        <taxon>Fungi</taxon>
        <taxon>Dikarya</taxon>
        <taxon>Basidiomycota</taxon>
        <taxon>Agaricomycotina</taxon>
        <taxon>Agaricomycetes</taxon>
        <taxon>Agaricomycetidae</taxon>
        <taxon>Agaricales</taxon>
        <taxon>Agaricineae</taxon>
        <taxon>Strophariaceae</taxon>
        <taxon>Psilocybe</taxon>
    </lineage>
</organism>
<dbReference type="GO" id="GO:0016831">
    <property type="term" value="F:carboxy-lyase activity"/>
    <property type="evidence" value="ECO:0007669"/>
    <property type="project" value="UniProtKB-KW"/>
</dbReference>
<keyword evidence="7" id="KW-1185">Reference proteome</keyword>
<reference evidence="6 7" key="1">
    <citation type="journal article" date="2018" name="Evol. Lett.">
        <title>Horizontal gene cluster transfer increased hallucinogenic mushroom diversity.</title>
        <authorList>
            <person name="Reynolds H.T."/>
            <person name="Vijayakumar V."/>
            <person name="Gluck-Thaler E."/>
            <person name="Korotkin H.B."/>
            <person name="Matheny P.B."/>
            <person name="Slot J.C."/>
        </authorList>
    </citation>
    <scope>NUCLEOTIDE SEQUENCE [LARGE SCALE GENOMIC DNA]</scope>
    <source>
        <strain evidence="6 7">2631</strain>
    </source>
</reference>
<comment type="caution">
    <text evidence="6">The sequence shown here is derived from an EMBL/GenBank/DDBJ whole genome shotgun (WGS) entry which is preliminary data.</text>
</comment>
<feature type="domain" description="Amidohydrolase-related" evidence="5">
    <location>
        <begin position="73"/>
        <end position="306"/>
    </location>
</feature>
<name>A0A409XUA9_PSICY</name>
<dbReference type="InterPro" id="IPR006680">
    <property type="entry name" value="Amidohydro-rel"/>
</dbReference>
<dbReference type="Proteomes" id="UP000283269">
    <property type="component" value="Unassembled WGS sequence"/>
</dbReference>
<dbReference type="InParanoid" id="A0A409XUA9"/>
<accession>A0A409XUA9</accession>
<evidence type="ECO:0000256" key="4">
    <source>
        <dbReference type="SAM" id="SignalP"/>
    </source>
</evidence>
<dbReference type="SUPFAM" id="SSF51556">
    <property type="entry name" value="Metallo-dependent hydrolases"/>
    <property type="match status" value="1"/>
</dbReference>
<sequence>MFFLTLSIFTSIFLSANSVQARKFRDTGDNEKLGGTNAELVANLLDVHNQRLQSMDSNNIDFMVLSCAQPCIQGFSDPVTAENMAVLVNNELAGTISNNTERFGAFASLAMHNATAAALELQRSVKELGFVGALVNDYQQSGADGQTLLYYDQPEYDIFWQMVSDLDVPVYFHPRTDIQTILNLTYAHAPSLKGPAQEFAVGLSTHILGRFPKLKIIVGHLGERIPSDLVRIDTQLKRQATLGLIMKQNVTTYFRTNIFETTSGNFAPELLNFHINQIGLNRIMYSIDYPYINIPDGTAFINGLARTMKKEDHNSLARDLAIEVLRLND</sequence>
<dbReference type="OrthoDB" id="432010at2759"/>
<keyword evidence="2 3" id="KW-0456">Lyase</keyword>
<dbReference type="STRING" id="93625.A0A409XUA9"/>
<dbReference type="PANTHER" id="PTHR21240">
    <property type="entry name" value="2-AMINO-3-CARBOXYLMUCONATE-6-SEMIALDEHYDE DECARBOXYLASE"/>
    <property type="match status" value="1"/>
</dbReference>
<evidence type="ECO:0000313" key="7">
    <source>
        <dbReference type="Proteomes" id="UP000283269"/>
    </source>
</evidence>
<feature type="chain" id="PRO_5019315575" description="Amidohydrolase-related domain-containing protein" evidence="4">
    <location>
        <begin position="22"/>
        <end position="329"/>
    </location>
</feature>
<dbReference type="AlphaFoldDB" id="A0A409XUA9"/>
<protein>
    <recommendedName>
        <fullName evidence="5">Amidohydrolase-related domain-containing protein</fullName>
    </recommendedName>
</protein>
<evidence type="ECO:0000256" key="3">
    <source>
        <dbReference type="RuleBase" id="RU366045"/>
    </source>
</evidence>
<dbReference type="InterPro" id="IPR032466">
    <property type="entry name" value="Metal_Hydrolase"/>
</dbReference>
<evidence type="ECO:0000313" key="6">
    <source>
        <dbReference type="EMBL" id="PPQ94281.1"/>
    </source>
</evidence>
<dbReference type="InterPro" id="IPR032465">
    <property type="entry name" value="ACMSD"/>
</dbReference>
<proteinExistence type="inferred from homology"/>